<reference evidence="2 3" key="1">
    <citation type="submission" date="2024-09" db="EMBL/GenBank/DDBJ databases">
        <title>Chromosome-scale assembly of Riccia sorocarpa.</title>
        <authorList>
            <person name="Paukszto L."/>
        </authorList>
    </citation>
    <scope>NUCLEOTIDE SEQUENCE [LARGE SCALE GENOMIC DNA]</scope>
    <source>
        <strain evidence="2">LP-2024</strain>
        <tissue evidence="2">Aerial parts of the thallus</tissue>
    </source>
</reference>
<name>A0ABD3H9P7_9MARC</name>
<gene>
    <name evidence="2" type="ORF">R1sor_013616</name>
</gene>
<proteinExistence type="predicted"/>
<comment type="caution">
    <text evidence="2">The sequence shown here is derived from an EMBL/GenBank/DDBJ whole genome shotgun (WGS) entry which is preliminary data.</text>
</comment>
<feature type="compositionally biased region" description="Basic and acidic residues" evidence="1">
    <location>
        <begin position="243"/>
        <end position="256"/>
    </location>
</feature>
<evidence type="ECO:0008006" key="4">
    <source>
        <dbReference type="Google" id="ProtNLM"/>
    </source>
</evidence>
<keyword evidence="3" id="KW-1185">Reference proteome</keyword>
<accession>A0ABD3H9P7</accession>
<sequence length="256" mass="29269">MDRTIQCGYGSSGNCFIVGVRDLEHTKTLGAHDVLFYVVKRMLSAYLVARRIYPTGERERAGVEVETDSQWTPARTADVMAPYDADMHLNTKDQTKEGRKSYPVGDPDPRAWVAPELTREEACPDWRGRKYIVCFTESTDIYAMGYVLWDLCGDFFSDMTPREISAYGDEMFAKGFPTKASLPHVVHGLRLRKALDRTMTVTIANRINHRRIAAYWATFFQEQLMVDPLVCRRPPEMKPLQKKHPDGPTDIVKDKL</sequence>
<feature type="region of interest" description="Disordered" evidence="1">
    <location>
        <begin position="236"/>
        <end position="256"/>
    </location>
</feature>
<evidence type="ECO:0000313" key="2">
    <source>
        <dbReference type="EMBL" id="KAL3687307.1"/>
    </source>
</evidence>
<dbReference type="AlphaFoldDB" id="A0ABD3H9P7"/>
<evidence type="ECO:0000256" key="1">
    <source>
        <dbReference type="SAM" id="MobiDB-lite"/>
    </source>
</evidence>
<dbReference type="Proteomes" id="UP001633002">
    <property type="component" value="Unassembled WGS sequence"/>
</dbReference>
<dbReference type="Gene3D" id="1.10.510.10">
    <property type="entry name" value="Transferase(Phosphotransferase) domain 1"/>
    <property type="match status" value="1"/>
</dbReference>
<organism evidence="2 3">
    <name type="scientific">Riccia sorocarpa</name>
    <dbReference type="NCBI Taxonomy" id="122646"/>
    <lineage>
        <taxon>Eukaryota</taxon>
        <taxon>Viridiplantae</taxon>
        <taxon>Streptophyta</taxon>
        <taxon>Embryophyta</taxon>
        <taxon>Marchantiophyta</taxon>
        <taxon>Marchantiopsida</taxon>
        <taxon>Marchantiidae</taxon>
        <taxon>Marchantiales</taxon>
        <taxon>Ricciaceae</taxon>
        <taxon>Riccia</taxon>
    </lineage>
</organism>
<dbReference type="EMBL" id="JBJQOH010000004">
    <property type="protein sequence ID" value="KAL3687307.1"/>
    <property type="molecule type" value="Genomic_DNA"/>
</dbReference>
<evidence type="ECO:0000313" key="3">
    <source>
        <dbReference type="Proteomes" id="UP001633002"/>
    </source>
</evidence>
<protein>
    <recommendedName>
        <fullName evidence="4">Protein kinase domain-containing protein</fullName>
    </recommendedName>
</protein>